<accession>A0ABV7FXN5</accession>
<dbReference type="Gene3D" id="3.40.50.1820">
    <property type="entry name" value="alpha/beta hydrolase"/>
    <property type="match status" value="1"/>
</dbReference>
<protein>
    <submittedName>
        <fullName evidence="1">Alpha/beta hydrolase</fullName>
    </submittedName>
</protein>
<proteinExistence type="predicted"/>
<keyword evidence="2" id="KW-1185">Reference proteome</keyword>
<organism evidence="1 2">
    <name type="scientific">Teichococcus globiformis</name>
    <dbReference type="NCBI Taxonomy" id="2307229"/>
    <lineage>
        <taxon>Bacteria</taxon>
        <taxon>Pseudomonadati</taxon>
        <taxon>Pseudomonadota</taxon>
        <taxon>Alphaproteobacteria</taxon>
        <taxon>Acetobacterales</taxon>
        <taxon>Roseomonadaceae</taxon>
        <taxon>Roseomonas</taxon>
    </lineage>
</organism>
<keyword evidence="1" id="KW-0378">Hydrolase</keyword>
<evidence type="ECO:0000313" key="1">
    <source>
        <dbReference type="EMBL" id="MFC3125149.1"/>
    </source>
</evidence>
<gene>
    <name evidence="1" type="ORF">ACFOD4_08760</name>
</gene>
<dbReference type="Proteomes" id="UP001595593">
    <property type="component" value="Unassembled WGS sequence"/>
</dbReference>
<dbReference type="RefSeq" id="WP_379595647.1">
    <property type="nucleotide sequence ID" value="NZ_JBHRTN010000008.1"/>
</dbReference>
<comment type="caution">
    <text evidence="1">The sequence shown here is derived from an EMBL/GenBank/DDBJ whole genome shotgun (WGS) entry which is preliminary data.</text>
</comment>
<evidence type="ECO:0000313" key="2">
    <source>
        <dbReference type="Proteomes" id="UP001595593"/>
    </source>
</evidence>
<sequence length="296" mass="32133">MSFTETLAAALAPLGRQAIPYIDEAGDPSRPLLLHTYRPNGFTEDSPVVIVQHGMKRNGDEYRDFWIPAADRHKLLIVAPTFGDDEYPGASLYNNGHVLAEDGAVRPRHQWGYEVPARVFGLLREAGITRRARAHLFGHSAGGQFGHRLASTQPLTSFEAIAVGNPGWYTLPTLDRRFPEGMGGIGLADGAVEALLAYPLLLLAGEQDIETSGPSLPANPEAVAQGAHRYARAAHYLAAGQREAERRGITCRWRLQSVPHIGHDGAAMSRVCASLWFEGTMPPDNILAEWGGQSSL</sequence>
<dbReference type="SUPFAM" id="SSF53474">
    <property type="entry name" value="alpha/beta-Hydrolases"/>
    <property type="match status" value="1"/>
</dbReference>
<dbReference type="EMBL" id="JBHRTN010000008">
    <property type="protein sequence ID" value="MFC3125149.1"/>
    <property type="molecule type" value="Genomic_DNA"/>
</dbReference>
<name>A0ABV7FXN5_9PROT</name>
<dbReference type="InterPro" id="IPR029058">
    <property type="entry name" value="AB_hydrolase_fold"/>
</dbReference>
<reference evidence="2" key="1">
    <citation type="journal article" date="2019" name="Int. J. Syst. Evol. Microbiol.">
        <title>The Global Catalogue of Microorganisms (GCM) 10K type strain sequencing project: providing services to taxonomists for standard genome sequencing and annotation.</title>
        <authorList>
            <consortium name="The Broad Institute Genomics Platform"/>
            <consortium name="The Broad Institute Genome Sequencing Center for Infectious Disease"/>
            <person name="Wu L."/>
            <person name="Ma J."/>
        </authorList>
    </citation>
    <scope>NUCLEOTIDE SEQUENCE [LARGE SCALE GENOMIC DNA]</scope>
    <source>
        <strain evidence="2">KCTC 52094</strain>
    </source>
</reference>
<dbReference type="GO" id="GO:0016787">
    <property type="term" value="F:hydrolase activity"/>
    <property type="evidence" value="ECO:0007669"/>
    <property type="project" value="UniProtKB-KW"/>
</dbReference>